<dbReference type="InterPro" id="IPR013382">
    <property type="entry name" value="CRISPR-assoc_prot_Cse2"/>
</dbReference>
<dbReference type="Gene3D" id="1.10.520.40">
    <property type="entry name" value="CRISPR-associated protein Cse2"/>
    <property type="match status" value="1"/>
</dbReference>
<reference evidence="1 2" key="1">
    <citation type="journal article" date="2016" name="Genome Announc.">
        <title>Complete Genome Sequence of Thiostrepton-Producing Streptomyces laurentii ATCC 31255.</title>
        <authorList>
            <person name="Doi K."/>
            <person name="Fujino Y."/>
            <person name="Nagayoshi Y."/>
            <person name="Ohshima T."/>
            <person name="Ogata S."/>
        </authorList>
    </citation>
    <scope>NUCLEOTIDE SEQUENCE [LARGE SCALE GENOMIC DNA]</scope>
    <source>
        <strain evidence="1 2">ATCC 31255</strain>
    </source>
</reference>
<organism evidence="1 2">
    <name type="scientific">Streptomyces laurentii</name>
    <dbReference type="NCBI Taxonomy" id="39478"/>
    <lineage>
        <taxon>Bacteria</taxon>
        <taxon>Bacillati</taxon>
        <taxon>Actinomycetota</taxon>
        <taxon>Actinomycetes</taxon>
        <taxon>Kitasatosporales</taxon>
        <taxon>Streptomycetaceae</taxon>
        <taxon>Streptomyces</taxon>
    </lineage>
</organism>
<dbReference type="Proteomes" id="UP000217676">
    <property type="component" value="Chromosome"/>
</dbReference>
<evidence type="ECO:0000313" key="2">
    <source>
        <dbReference type="Proteomes" id="UP000217676"/>
    </source>
</evidence>
<dbReference type="Pfam" id="PF09485">
    <property type="entry name" value="CRISPR_Cse2"/>
    <property type="match status" value="1"/>
</dbReference>
<sequence>MRVVRRACSTPAGRSDLRRGLNIVLADLEHPTGDAGESRWPLYTHLMAAGYQPPATANAELPRLLVAALYATHDAPNPRTFETTGAAPEAPFKPWHNLGWSFATACHRGVMTRDNATGTLGYLAELDQTTLQREIPAVVERLRSAKVRIIWPLLLKDLLRWPHQPAQVRLDWARSFHSTDSEETVK</sequence>
<proteinExistence type="predicted"/>
<dbReference type="KEGG" id="slau:SLA_7111"/>
<dbReference type="InterPro" id="IPR038287">
    <property type="entry name" value="Cse2_sf"/>
</dbReference>
<name>A0A160P7P4_STRLU</name>
<dbReference type="NCBIfam" id="TIGR02548">
    <property type="entry name" value="casB_cse2"/>
    <property type="match status" value="1"/>
</dbReference>
<gene>
    <name evidence="1" type="ORF">SLA_7111</name>
</gene>
<dbReference type="EMBL" id="AP017424">
    <property type="protein sequence ID" value="BAU87977.1"/>
    <property type="molecule type" value="Genomic_DNA"/>
</dbReference>
<keyword evidence="2" id="KW-1185">Reference proteome</keyword>
<protein>
    <recommendedName>
        <fullName evidence="3">Type I-E CRISPR-associated protein Cse2/CasB</fullName>
    </recommendedName>
</protein>
<evidence type="ECO:0000313" key="1">
    <source>
        <dbReference type="EMBL" id="BAU87977.1"/>
    </source>
</evidence>
<dbReference type="AlphaFoldDB" id="A0A160P7P4"/>
<accession>A0A160P7P4</accession>
<evidence type="ECO:0008006" key="3">
    <source>
        <dbReference type="Google" id="ProtNLM"/>
    </source>
</evidence>